<dbReference type="SUPFAM" id="SSF55785">
    <property type="entry name" value="PYP-like sensor domain (PAS domain)"/>
    <property type="match status" value="1"/>
</dbReference>
<dbReference type="Gene3D" id="3.40.190.10">
    <property type="entry name" value="Periplasmic binding protein-like II"/>
    <property type="match status" value="4"/>
</dbReference>
<dbReference type="Pfam" id="PF02518">
    <property type="entry name" value="HATPase_c"/>
    <property type="match status" value="1"/>
</dbReference>
<dbReference type="InterPro" id="IPR003661">
    <property type="entry name" value="HisK_dim/P_dom"/>
</dbReference>
<feature type="chain" id="PRO_5004546038" description="histidine kinase" evidence="18">
    <location>
        <begin position="18"/>
        <end position="1199"/>
    </location>
</feature>
<dbReference type="AlphaFoldDB" id="S6AHN9"/>
<feature type="domain" description="Histidine kinase" evidence="19">
    <location>
        <begin position="713"/>
        <end position="932"/>
    </location>
</feature>
<evidence type="ECO:0000256" key="1">
    <source>
        <dbReference type="ARBA" id="ARBA00000085"/>
    </source>
</evidence>
<evidence type="ECO:0000256" key="4">
    <source>
        <dbReference type="ARBA" id="ARBA00022475"/>
    </source>
</evidence>
<evidence type="ECO:0000256" key="2">
    <source>
        <dbReference type="ARBA" id="ARBA00004429"/>
    </source>
</evidence>
<accession>S6AHN9</accession>
<dbReference type="InterPro" id="IPR036097">
    <property type="entry name" value="HisK_dim/P_sf"/>
</dbReference>
<evidence type="ECO:0000313" key="24">
    <source>
        <dbReference type="Proteomes" id="UP000015503"/>
    </source>
</evidence>
<dbReference type="SMART" id="SM00387">
    <property type="entry name" value="HATPase_c"/>
    <property type="match status" value="1"/>
</dbReference>
<dbReference type="PROSITE" id="PS50894">
    <property type="entry name" value="HPT"/>
    <property type="match status" value="1"/>
</dbReference>
<dbReference type="FunFam" id="3.30.565.10:FF:000010">
    <property type="entry name" value="Sensor histidine kinase RcsC"/>
    <property type="match status" value="1"/>
</dbReference>
<dbReference type="InterPro" id="IPR011006">
    <property type="entry name" value="CheY-like_superfamily"/>
</dbReference>
<dbReference type="CDD" id="cd13707">
    <property type="entry name" value="PBP2_BvgS_D2"/>
    <property type="match status" value="1"/>
</dbReference>
<proteinExistence type="predicted"/>
<dbReference type="Gene3D" id="3.30.450.20">
    <property type="entry name" value="PAS domain"/>
    <property type="match status" value="1"/>
</dbReference>
<dbReference type="Pfam" id="PF00072">
    <property type="entry name" value="Response_reg"/>
    <property type="match status" value="1"/>
</dbReference>
<dbReference type="CDD" id="cd13705">
    <property type="entry name" value="PBP2_BvgS_D1"/>
    <property type="match status" value="1"/>
</dbReference>
<evidence type="ECO:0000256" key="3">
    <source>
        <dbReference type="ARBA" id="ARBA00012438"/>
    </source>
</evidence>
<keyword evidence="9 18" id="KW-0732">Signal</keyword>
<dbReference type="SUPFAM" id="SSF53850">
    <property type="entry name" value="Periplasmic binding protein-like II"/>
    <property type="match status" value="2"/>
</dbReference>
<dbReference type="GO" id="GO:0000155">
    <property type="term" value="F:phosphorelay sensor kinase activity"/>
    <property type="evidence" value="ECO:0007669"/>
    <property type="project" value="InterPro"/>
</dbReference>
<dbReference type="SMART" id="SM00062">
    <property type="entry name" value="PBPb"/>
    <property type="match status" value="2"/>
</dbReference>
<keyword evidence="7" id="KW-0808">Transferase</keyword>
<keyword evidence="6 17" id="KW-0597">Phosphoprotein</keyword>
<dbReference type="InterPro" id="IPR001638">
    <property type="entry name" value="Solute-binding_3/MltF_N"/>
</dbReference>
<dbReference type="Gene3D" id="1.20.120.160">
    <property type="entry name" value="HPT domain"/>
    <property type="match status" value="1"/>
</dbReference>
<comment type="subcellular location">
    <subcellularLocation>
        <location evidence="2">Cell inner membrane</location>
        <topology evidence="2">Multi-pass membrane protein</topology>
    </subcellularLocation>
</comment>
<dbReference type="PROSITE" id="PS50112">
    <property type="entry name" value="PAS"/>
    <property type="match status" value="1"/>
</dbReference>
<dbReference type="PROSITE" id="PS50110">
    <property type="entry name" value="RESPONSE_REGULATORY"/>
    <property type="match status" value="1"/>
</dbReference>
<dbReference type="PROSITE" id="PS50109">
    <property type="entry name" value="HIS_KIN"/>
    <property type="match status" value="1"/>
</dbReference>
<dbReference type="Gene3D" id="1.10.287.130">
    <property type="match status" value="1"/>
</dbReference>
<dbReference type="HOGENOM" id="CLU_000445_37_3_6"/>
<dbReference type="EMBL" id="AP013068">
    <property type="protein sequence ID" value="BAN47805.1"/>
    <property type="molecule type" value="Genomic_DNA"/>
</dbReference>
<dbReference type="Proteomes" id="UP000015503">
    <property type="component" value="Chromosome"/>
</dbReference>
<dbReference type="InterPro" id="IPR049871">
    <property type="entry name" value="BvgS-like_periplasmic2"/>
</dbReference>
<comment type="catalytic activity">
    <reaction evidence="1">
        <text>ATP + protein L-histidine = ADP + protein N-phospho-L-histidine.</text>
        <dbReference type="EC" id="2.7.13.3"/>
    </reaction>
</comment>
<evidence type="ECO:0000256" key="9">
    <source>
        <dbReference type="ARBA" id="ARBA00022729"/>
    </source>
</evidence>
<gene>
    <name evidence="23" type="ORF">PCA10_20730</name>
</gene>
<dbReference type="PANTHER" id="PTHR43047:SF72">
    <property type="entry name" value="OSMOSENSING HISTIDINE PROTEIN KINASE SLN1"/>
    <property type="match status" value="1"/>
</dbReference>
<dbReference type="SMART" id="SM00091">
    <property type="entry name" value="PAS"/>
    <property type="match status" value="1"/>
</dbReference>
<dbReference type="CDD" id="cd17546">
    <property type="entry name" value="REC_hyHK_CKI1_RcsC-like"/>
    <property type="match status" value="1"/>
</dbReference>
<dbReference type="GO" id="GO:0006355">
    <property type="term" value="P:regulation of DNA-templated transcription"/>
    <property type="evidence" value="ECO:0007669"/>
    <property type="project" value="InterPro"/>
</dbReference>
<dbReference type="InterPro" id="IPR000014">
    <property type="entry name" value="PAS"/>
</dbReference>
<dbReference type="SUPFAM" id="SSF47226">
    <property type="entry name" value="Histidine-containing phosphotransfer domain, HPT domain"/>
    <property type="match status" value="1"/>
</dbReference>
<dbReference type="eggNOG" id="COG0784">
    <property type="taxonomic scope" value="Bacteria"/>
</dbReference>
<evidence type="ECO:0000256" key="7">
    <source>
        <dbReference type="ARBA" id="ARBA00022679"/>
    </source>
</evidence>
<dbReference type="InterPro" id="IPR003594">
    <property type="entry name" value="HATPase_dom"/>
</dbReference>
<dbReference type="InterPro" id="IPR036641">
    <property type="entry name" value="HPT_dom_sf"/>
</dbReference>
<dbReference type="CDD" id="cd00130">
    <property type="entry name" value="PAS"/>
    <property type="match status" value="1"/>
</dbReference>
<dbReference type="RefSeq" id="WP_016492005.1">
    <property type="nucleotide sequence ID" value="NC_021499.1"/>
</dbReference>
<evidence type="ECO:0000256" key="11">
    <source>
        <dbReference type="ARBA" id="ARBA00022777"/>
    </source>
</evidence>
<dbReference type="SUPFAM" id="SSF47384">
    <property type="entry name" value="Homodimeric domain of signal transducing histidine kinase"/>
    <property type="match status" value="1"/>
</dbReference>
<dbReference type="SMART" id="SM00448">
    <property type="entry name" value="REC"/>
    <property type="match status" value="1"/>
</dbReference>
<keyword evidence="24" id="KW-1185">Reference proteome</keyword>
<dbReference type="InterPro" id="IPR008207">
    <property type="entry name" value="Sig_transdc_His_kin_Hpt_dom"/>
</dbReference>
<keyword evidence="12" id="KW-0067">ATP-binding</keyword>
<evidence type="ECO:0000256" key="12">
    <source>
        <dbReference type="ARBA" id="ARBA00022840"/>
    </source>
</evidence>
<dbReference type="NCBIfam" id="TIGR00229">
    <property type="entry name" value="sensory_box"/>
    <property type="match status" value="1"/>
</dbReference>
<evidence type="ECO:0000313" key="23">
    <source>
        <dbReference type="EMBL" id="BAN47805.1"/>
    </source>
</evidence>
<dbReference type="InterPro" id="IPR035965">
    <property type="entry name" value="PAS-like_dom_sf"/>
</dbReference>
<feature type="modified residue" description="4-aspartylphosphate" evidence="17">
    <location>
        <position position="1003"/>
    </location>
</feature>
<evidence type="ECO:0000259" key="21">
    <source>
        <dbReference type="PROSITE" id="PS50112"/>
    </source>
</evidence>
<dbReference type="Pfam" id="PF00497">
    <property type="entry name" value="SBP_bac_3"/>
    <property type="match status" value="2"/>
</dbReference>
<dbReference type="InterPro" id="IPR013767">
    <property type="entry name" value="PAS_fold"/>
</dbReference>
<dbReference type="Gene3D" id="3.30.565.10">
    <property type="entry name" value="Histidine kinase-like ATPase, C-terminal domain"/>
    <property type="match status" value="1"/>
</dbReference>
<dbReference type="GO" id="GO:0009927">
    <property type="term" value="F:histidine phosphotransfer kinase activity"/>
    <property type="evidence" value="ECO:0007669"/>
    <property type="project" value="TreeGrafter"/>
</dbReference>
<evidence type="ECO:0000256" key="5">
    <source>
        <dbReference type="ARBA" id="ARBA00022519"/>
    </source>
</evidence>
<evidence type="ECO:0000256" key="18">
    <source>
        <dbReference type="SAM" id="SignalP"/>
    </source>
</evidence>
<evidence type="ECO:0000259" key="22">
    <source>
        <dbReference type="PROSITE" id="PS50894"/>
    </source>
</evidence>
<name>S6AHN9_METRE</name>
<dbReference type="KEGG" id="pre:PCA10_20730"/>
<dbReference type="eggNOG" id="COG2205">
    <property type="taxonomic scope" value="Bacteria"/>
</dbReference>
<feature type="signal peptide" evidence="18">
    <location>
        <begin position="1"/>
        <end position="17"/>
    </location>
</feature>
<dbReference type="SUPFAM" id="SSF52172">
    <property type="entry name" value="CheY-like"/>
    <property type="match status" value="1"/>
</dbReference>
<dbReference type="GO" id="GO:0005886">
    <property type="term" value="C:plasma membrane"/>
    <property type="evidence" value="ECO:0007669"/>
    <property type="project" value="UniProtKB-SubCell"/>
</dbReference>
<keyword evidence="10" id="KW-0547">Nucleotide-binding</keyword>
<keyword evidence="8" id="KW-0812">Transmembrane</keyword>
<keyword evidence="5" id="KW-0997">Cell inner membrane</keyword>
<organism evidence="23 24">
    <name type="scientific">Metapseudomonas resinovorans NBRC 106553</name>
    <dbReference type="NCBI Taxonomy" id="1245471"/>
    <lineage>
        <taxon>Bacteria</taxon>
        <taxon>Pseudomonadati</taxon>
        <taxon>Pseudomonadota</taxon>
        <taxon>Gammaproteobacteria</taxon>
        <taxon>Pseudomonadales</taxon>
        <taxon>Pseudomonadaceae</taxon>
        <taxon>Metapseudomonas</taxon>
    </lineage>
</organism>
<feature type="domain" description="HPt" evidence="22">
    <location>
        <begin position="1102"/>
        <end position="1196"/>
    </location>
</feature>
<evidence type="ECO:0000256" key="17">
    <source>
        <dbReference type="PROSITE-ProRule" id="PRU00169"/>
    </source>
</evidence>
<dbReference type="CDD" id="cd16922">
    <property type="entry name" value="HATPase_EvgS-ArcB-TorS-like"/>
    <property type="match status" value="1"/>
</dbReference>
<evidence type="ECO:0000256" key="6">
    <source>
        <dbReference type="ARBA" id="ARBA00022553"/>
    </source>
</evidence>
<keyword evidence="15" id="KW-0472">Membrane</keyword>
<dbReference type="PRINTS" id="PR00344">
    <property type="entry name" value="BCTRLSENSOR"/>
</dbReference>
<dbReference type="SUPFAM" id="SSF55874">
    <property type="entry name" value="ATPase domain of HSP90 chaperone/DNA topoisomerase II/histidine kinase"/>
    <property type="match status" value="1"/>
</dbReference>
<dbReference type="GO" id="GO:0005524">
    <property type="term" value="F:ATP binding"/>
    <property type="evidence" value="ECO:0007669"/>
    <property type="project" value="UniProtKB-KW"/>
</dbReference>
<dbReference type="CDD" id="cd00082">
    <property type="entry name" value="HisKA"/>
    <property type="match status" value="1"/>
</dbReference>
<dbReference type="OrthoDB" id="9797243at2"/>
<dbReference type="SMART" id="SM00388">
    <property type="entry name" value="HisKA"/>
    <property type="match status" value="1"/>
</dbReference>
<protein>
    <recommendedName>
        <fullName evidence="3">histidine kinase</fullName>
        <ecNumber evidence="3">2.7.13.3</ecNumber>
    </recommendedName>
</protein>
<sequence length="1199" mass="132328">MRLLALLLVFLPLWGQAAEATDLGLLGRSQLQGLQVQLEAEDEHWLRSRDVLRIGTSEPDFPPFDITASDRDYEGLTADYLHLIAQALRVKVQVLRFADRQEARQALRSGRIDLLGSSLGSDSLAEGLIQTRAYVQHQPVMVMRIDDKRSLDDDNSGLRLALFGEGDGVRRIRQLYPGAELSLHGSVRSALQSVAFGQSDVFIGDAITASYLIGQSYLVNLRMTNFAGIDESGFGFSLAPDNLRLQRILNRAIETVPEAERAAILRRWGGGAGFFLGNEPLKLTQREQRWLERHGPARLVVDGSFEPVSFFSPQGRLRGIVPDLLELIRHKTGLEFEVQNSSSVVGMLDSLRDGKADFAATLVATPERSQYLRFTRPYFSSSSVIVVRSTSKDLTDIDQLAGRTLALPAGHALTGYIRETYPRVRLLEVGNGAQALASVAEGNADAALHSMVSASFLINRNYPGQLQIADTLGRDPARYVFAVVKNEPELLSILDKAVLSISPDELGGIINRWHTNTDAGDGDWSDYRARVHQVGGLFLLLALAFAVWALRLRGQVQRREREERRLNDQLAFKRSLIDGIPFPMQVRDLQGRTITCNLSFVEAIGVQRDDLIGKRLLEVPGIQANTLEELDNLSLRALDSGESLFSDQRLSLRGNSLEVSYWAIPYRGAQQSIRGLICGWVDITERNRLMEELRQAKEQAESANVAKSRFLATMSHEIRTPLNAITGMLELALKRDRLDREAVQVARDSADSLLALIGDILDIAKIESGRLVLEPRRSSPRALVESVVRVFEGLAWQKGLELSLKLDLESQDEAMLDPSCFKQILSNLISNAIKFTDRGAIRVGLRATPFGADQLQLTLVVEDSGIGISREDQKRLFQPFTQFAGSMSVERGGTGLGLSICRRLVGLMEGGLELHSEPGIGTRVTVSLCLPRLRPQQRKAEQPSAETPATEVFRVLVADDHPVNRLMLVQQLEFLGHLSESAGDGHEALQAWERSNFDLVISDCNMPVMNGYELARNIRERERERGARPCLIIGLTANAQPEELARCRAAGMDDCLFKPIGLDGLQHYLGQLSVAGTRRAEAQSAASELFDAGLLGHAAGGSPEVVRLLLTELHRANEADARELHELLLGGHWDELERLVHKIKGAVKLIGAQALVEHCVAFCEAHRTGATGTALEPLAEAVRNHLDNLQGALERHLQV</sequence>
<feature type="domain" description="Response regulatory" evidence="20">
    <location>
        <begin position="954"/>
        <end position="1073"/>
    </location>
</feature>
<dbReference type="PANTHER" id="PTHR43047">
    <property type="entry name" value="TWO-COMPONENT HISTIDINE PROTEIN KINASE"/>
    <property type="match status" value="1"/>
</dbReference>
<keyword evidence="4" id="KW-1003">Cell membrane</keyword>
<dbReference type="Pfam" id="PF01627">
    <property type="entry name" value="Hpt"/>
    <property type="match status" value="1"/>
</dbReference>
<evidence type="ECO:0000256" key="14">
    <source>
        <dbReference type="ARBA" id="ARBA00023012"/>
    </source>
</evidence>
<keyword evidence="13" id="KW-1133">Transmembrane helix</keyword>
<dbReference type="PATRIC" id="fig|1245471.3.peg.2090"/>
<dbReference type="Pfam" id="PF00512">
    <property type="entry name" value="HisKA"/>
    <property type="match status" value="1"/>
</dbReference>
<dbReference type="Pfam" id="PF00989">
    <property type="entry name" value="PAS"/>
    <property type="match status" value="1"/>
</dbReference>
<dbReference type="STRING" id="1245471.PCA10_20730"/>
<evidence type="ECO:0000256" key="13">
    <source>
        <dbReference type="ARBA" id="ARBA00022989"/>
    </source>
</evidence>
<evidence type="ECO:0000256" key="16">
    <source>
        <dbReference type="PROSITE-ProRule" id="PRU00110"/>
    </source>
</evidence>
<dbReference type="InterPro" id="IPR036890">
    <property type="entry name" value="HATPase_C_sf"/>
</dbReference>
<evidence type="ECO:0000256" key="15">
    <source>
        <dbReference type="ARBA" id="ARBA00023136"/>
    </source>
</evidence>
<dbReference type="EC" id="2.7.13.3" evidence="3"/>
<dbReference type="Gene3D" id="3.40.50.2300">
    <property type="match status" value="1"/>
</dbReference>
<feature type="modified residue" description="Phosphohistidine" evidence="16">
    <location>
        <position position="1141"/>
    </location>
</feature>
<evidence type="ECO:0000259" key="19">
    <source>
        <dbReference type="PROSITE" id="PS50109"/>
    </source>
</evidence>
<keyword evidence="14" id="KW-0902">Two-component regulatory system</keyword>
<keyword evidence="11" id="KW-0418">Kinase</keyword>
<evidence type="ECO:0000256" key="10">
    <source>
        <dbReference type="ARBA" id="ARBA00022741"/>
    </source>
</evidence>
<reference evidence="23 24" key="1">
    <citation type="journal article" date="2013" name="Genome Announc.">
        <title>Complete Genome Sequence of the Carbazole Degrader Pseudomonas resinovorans Strain CA10 (NBRC 106553).</title>
        <authorList>
            <person name="Shintani M."/>
            <person name="Hosoyama A."/>
            <person name="Ohji S."/>
            <person name="Tsuchikane K."/>
            <person name="Takarada H."/>
            <person name="Yamazoe A."/>
            <person name="Fujita N."/>
            <person name="Nojiri H."/>
        </authorList>
    </citation>
    <scope>NUCLEOTIDE SEQUENCE [LARGE SCALE GENOMIC DNA]</scope>
    <source>
        <strain evidence="23 24">NBRC 106553</strain>
    </source>
</reference>
<dbReference type="eggNOG" id="COG0834">
    <property type="taxonomic scope" value="Bacteria"/>
</dbReference>
<evidence type="ECO:0000256" key="8">
    <source>
        <dbReference type="ARBA" id="ARBA00022692"/>
    </source>
</evidence>
<dbReference type="InterPro" id="IPR004358">
    <property type="entry name" value="Sig_transdc_His_kin-like_C"/>
</dbReference>
<feature type="domain" description="PAS" evidence="21">
    <location>
        <begin position="569"/>
        <end position="617"/>
    </location>
</feature>
<evidence type="ECO:0000259" key="20">
    <source>
        <dbReference type="PROSITE" id="PS50110"/>
    </source>
</evidence>
<dbReference type="InterPro" id="IPR049870">
    <property type="entry name" value="BvgS-like_periplasmic1"/>
</dbReference>
<dbReference type="InterPro" id="IPR005467">
    <property type="entry name" value="His_kinase_dom"/>
</dbReference>
<dbReference type="InterPro" id="IPR001789">
    <property type="entry name" value="Sig_transdc_resp-reg_receiver"/>
</dbReference>